<dbReference type="RefSeq" id="WP_170213340.1">
    <property type="nucleotide sequence ID" value="NZ_BONH01000028.1"/>
</dbReference>
<accession>A0A8J3KIC3</accession>
<gene>
    <name evidence="1" type="ORF">Cci01nite_55560</name>
</gene>
<organism evidence="1 2">
    <name type="scientific">Catellatospora citrea</name>
    <dbReference type="NCBI Taxonomy" id="53366"/>
    <lineage>
        <taxon>Bacteria</taxon>
        <taxon>Bacillati</taxon>
        <taxon>Actinomycetota</taxon>
        <taxon>Actinomycetes</taxon>
        <taxon>Micromonosporales</taxon>
        <taxon>Micromonosporaceae</taxon>
        <taxon>Catellatospora</taxon>
    </lineage>
</organism>
<name>A0A8J3KIC3_9ACTN</name>
<comment type="caution">
    <text evidence="1">The sequence shown here is derived from an EMBL/GenBank/DDBJ whole genome shotgun (WGS) entry which is preliminary data.</text>
</comment>
<proteinExistence type="predicted"/>
<evidence type="ECO:0000313" key="1">
    <source>
        <dbReference type="EMBL" id="GIG00463.1"/>
    </source>
</evidence>
<dbReference type="Proteomes" id="UP000659904">
    <property type="component" value="Unassembled WGS sequence"/>
</dbReference>
<sequence length="76" mass="8035">MTTVTSNDVRVLARSRAADPVLALVGGEVVVVPRAELGEGDRVLCTQETLVRELGGEVDDIEAQLFAGRLTSLIGE</sequence>
<keyword evidence="2" id="KW-1185">Reference proteome</keyword>
<reference evidence="1 2" key="1">
    <citation type="submission" date="2021-01" db="EMBL/GenBank/DDBJ databases">
        <title>Whole genome shotgun sequence of Catellatospora citrea NBRC 14495.</title>
        <authorList>
            <person name="Komaki H."/>
            <person name="Tamura T."/>
        </authorList>
    </citation>
    <scope>NUCLEOTIDE SEQUENCE [LARGE SCALE GENOMIC DNA]</scope>
    <source>
        <strain evidence="1 2">NBRC 14495</strain>
    </source>
</reference>
<dbReference type="AlphaFoldDB" id="A0A8J3KIC3"/>
<evidence type="ECO:0000313" key="2">
    <source>
        <dbReference type="Proteomes" id="UP000659904"/>
    </source>
</evidence>
<protein>
    <submittedName>
        <fullName evidence="1">Uncharacterized protein</fullName>
    </submittedName>
</protein>
<dbReference type="EMBL" id="BONH01000028">
    <property type="protein sequence ID" value="GIG00463.1"/>
    <property type="molecule type" value="Genomic_DNA"/>
</dbReference>